<dbReference type="Proteomes" id="UP001190700">
    <property type="component" value="Unassembled WGS sequence"/>
</dbReference>
<proteinExistence type="predicted"/>
<organism evidence="3 4">
    <name type="scientific">Cymbomonas tetramitiformis</name>
    <dbReference type="NCBI Taxonomy" id="36881"/>
    <lineage>
        <taxon>Eukaryota</taxon>
        <taxon>Viridiplantae</taxon>
        <taxon>Chlorophyta</taxon>
        <taxon>Pyramimonadophyceae</taxon>
        <taxon>Pyramimonadales</taxon>
        <taxon>Pyramimonadaceae</taxon>
        <taxon>Cymbomonas</taxon>
    </lineage>
</organism>
<name>A0AAE0GHW4_9CHLO</name>
<dbReference type="PANTHER" id="PTHR31827:SF1">
    <property type="entry name" value="EMB|CAB89363.1"/>
    <property type="match status" value="1"/>
</dbReference>
<feature type="domain" description="WRKY19-like zinc finger" evidence="2">
    <location>
        <begin position="284"/>
        <end position="308"/>
    </location>
</feature>
<gene>
    <name evidence="3" type="ORF">CYMTET_13729</name>
</gene>
<sequence length="336" mass="36134">RQGASLLTIQARVREQFRHDLKVSGTPVSALSFGDGASDLTAALSSLQRQLERMQQDIRDLKRQKREGAPPAGKHLTRSAAKHHRAGVKPLGTAPPASFDKKSGRWFLIRYTAGNEEELMWVDLCPRLLPVQPGWEELKFSLTPDAQGFYSSRLNEHSEAASSMLAARAATSAWQAAPSNLPAGSTRSAWLSVPEGQPVQKSVAPELTSTSHDYISGAGPSQDFSRVLENDDSNDGASNRSSSSTSPPWVRAKEVHKNDKCCWAEGCTKFSQGSTPYCKAHGGGRRCQSEGCPKSAQGTTPFCVAHGGGKRCQVEGCTKSGFANTSFCKAHGTSKC</sequence>
<evidence type="ECO:0000313" key="4">
    <source>
        <dbReference type="Proteomes" id="UP001190700"/>
    </source>
</evidence>
<dbReference type="EMBL" id="LGRX02005513">
    <property type="protein sequence ID" value="KAK3278323.1"/>
    <property type="molecule type" value="Genomic_DNA"/>
</dbReference>
<protein>
    <recommendedName>
        <fullName evidence="2">WRKY19-like zinc finger domain-containing protein</fullName>
    </recommendedName>
</protein>
<keyword evidence="4" id="KW-1185">Reference proteome</keyword>
<feature type="region of interest" description="Disordered" evidence="1">
    <location>
        <begin position="59"/>
        <end position="95"/>
    </location>
</feature>
<comment type="caution">
    <text evidence="3">The sequence shown here is derived from an EMBL/GenBank/DDBJ whole genome shotgun (WGS) entry which is preliminary data.</text>
</comment>
<feature type="non-terminal residue" evidence="3">
    <location>
        <position position="1"/>
    </location>
</feature>
<feature type="compositionally biased region" description="Basic residues" evidence="1">
    <location>
        <begin position="75"/>
        <end position="87"/>
    </location>
</feature>
<evidence type="ECO:0000256" key="1">
    <source>
        <dbReference type="SAM" id="MobiDB-lite"/>
    </source>
</evidence>
<dbReference type="Pfam" id="PF24906">
    <property type="entry name" value="Zf_WRKY19"/>
    <property type="match status" value="2"/>
</dbReference>
<dbReference type="InterPro" id="IPR056866">
    <property type="entry name" value="Znf_WRKY19"/>
</dbReference>
<feature type="domain" description="WRKY19-like zinc finger" evidence="2">
    <location>
        <begin position="309"/>
        <end position="332"/>
    </location>
</feature>
<evidence type="ECO:0000259" key="2">
    <source>
        <dbReference type="Pfam" id="PF24906"/>
    </source>
</evidence>
<dbReference type="AlphaFoldDB" id="A0AAE0GHW4"/>
<dbReference type="PANTHER" id="PTHR31827">
    <property type="entry name" value="EMB|CAB89363.1"/>
    <property type="match status" value="1"/>
</dbReference>
<accession>A0AAE0GHW4</accession>
<feature type="region of interest" description="Disordered" evidence="1">
    <location>
        <begin position="210"/>
        <end position="251"/>
    </location>
</feature>
<evidence type="ECO:0000313" key="3">
    <source>
        <dbReference type="EMBL" id="KAK3278323.1"/>
    </source>
</evidence>
<feature type="compositionally biased region" description="Low complexity" evidence="1">
    <location>
        <begin position="235"/>
        <end position="246"/>
    </location>
</feature>
<reference evidence="3 4" key="1">
    <citation type="journal article" date="2015" name="Genome Biol. Evol.">
        <title>Comparative Genomics of a Bacterivorous Green Alga Reveals Evolutionary Causalities and Consequences of Phago-Mixotrophic Mode of Nutrition.</title>
        <authorList>
            <person name="Burns J.A."/>
            <person name="Paasch A."/>
            <person name="Narechania A."/>
            <person name="Kim E."/>
        </authorList>
    </citation>
    <scope>NUCLEOTIDE SEQUENCE [LARGE SCALE GENOMIC DNA]</scope>
    <source>
        <strain evidence="3 4">PLY_AMNH</strain>
    </source>
</reference>